<feature type="compositionally biased region" description="Basic and acidic residues" evidence="1">
    <location>
        <begin position="1"/>
        <end position="26"/>
    </location>
</feature>
<dbReference type="AlphaFoldDB" id="A0A2J6PLW0"/>
<evidence type="ECO:0000313" key="3">
    <source>
        <dbReference type="Proteomes" id="UP000235672"/>
    </source>
</evidence>
<gene>
    <name evidence="2" type="ORF">NA56DRAFT_734205</name>
</gene>
<feature type="compositionally biased region" description="Basic and acidic residues" evidence="1">
    <location>
        <begin position="297"/>
        <end position="321"/>
    </location>
</feature>
<reference evidence="2 3" key="1">
    <citation type="submission" date="2016-05" db="EMBL/GenBank/DDBJ databases">
        <title>A degradative enzymes factory behind the ericoid mycorrhizal symbiosis.</title>
        <authorList>
            <consortium name="DOE Joint Genome Institute"/>
            <person name="Martino E."/>
            <person name="Morin E."/>
            <person name="Grelet G."/>
            <person name="Kuo A."/>
            <person name="Kohler A."/>
            <person name="Daghino S."/>
            <person name="Barry K."/>
            <person name="Choi C."/>
            <person name="Cichocki N."/>
            <person name="Clum A."/>
            <person name="Copeland A."/>
            <person name="Hainaut M."/>
            <person name="Haridas S."/>
            <person name="Labutti K."/>
            <person name="Lindquist E."/>
            <person name="Lipzen A."/>
            <person name="Khouja H.-R."/>
            <person name="Murat C."/>
            <person name="Ohm R."/>
            <person name="Olson A."/>
            <person name="Spatafora J."/>
            <person name="Veneault-Fourrey C."/>
            <person name="Henrissat B."/>
            <person name="Grigoriev I."/>
            <person name="Martin F."/>
            <person name="Perotto S."/>
        </authorList>
    </citation>
    <scope>NUCLEOTIDE SEQUENCE [LARGE SCALE GENOMIC DNA]</scope>
    <source>
        <strain evidence="2 3">UAMH 7357</strain>
    </source>
</reference>
<feature type="region of interest" description="Disordered" evidence="1">
    <location>
        <begin position="1"/>
        <end position="84"/>
    </location>
</feature>
<protein>
    <submittedName>
        <fullName evidence="2">Uncharacterized protein</fullName>
    </submittedName>
</protein>
<evidence type="ECO:0000313" key="2">
    <source>
        <dbReference type="EMBL" id="PMD15015.1"/>
    </source>
</evidence>
<organism evidence="2 3">
    <name type="scientific">Hyaloscypha hepaticicola</name>
    <dbReference type="NCBI Taxonomy" id="2082293"/>
    <lineage>
        <taxon>Eukaryota</taxon>
        <taxon>Fungi</taxon>
        <taxon>Dikarya</taxon>
        <taxon>Ascomycota</taxon>
        <taxon>Pezizomycotina</taxon>
        <taxon>Leotiomycetes</taxon>
        <taxon>Helotiales</taxon>
        <taxon>Hyaloscyphaceae</taxon>
        <taxon>Hyaloscypha</taxon>
    </lineage>
</organism>
<keyword evidence="3" id="KW-1185">Reference proteome</keyword>
<name>A0A2J6PLW0_9HELO</name>
<sequence>MLSVAREQRDTASQRELKAKTQDSRKIIQRSSVPEAGPSTQKSTETSPTRSLTISIKDSPDSSPETRWKIGSSEISGSDSDSSEVVNRPQWMYGTLTKRSDLRHWRTKRKKRPELRENVYAKLLQLQKMEQIQKRPLISQHYTRLILPSMKSWKLVSPKRNSIVRNQHVMRSSKWAPENSSLKEQFEQLSGKASTRINHEGSLDKDHLFIIGNEAGSPKAGPTPKLPNKKGMKPLVVVIIPVQTKEDMRDKTVKLEPDTVDNSENMAKEQVGPSHSALAATSLEFIAEGKKRGWLEEHGLPETSQYRKNERSREKEKEKLKQPLLTLPGYFEDRFNMDFGDTTDSDTASRNGGDGAEVQTLPVNLESRSARKRKGKGQSKQTALHSHSLRT</sequence>
<dbReference type="Proteomes" id="UP000235672">
    <property type="component" value="Unassembled WGS sequence"/>
</dbReference>
<dbReference type="EMBL" id="KZ613516">
    <property type="protein sequence ID" value="PMD15015.1"/>
    <property type="molecule type" value="Genomic_DNA"/>
</dbReference>
<feature type="compositionally biased region" description="Polar residues" evidence="1">
    <location>
        <begin position="378"/>
        <end position="391"/>
    </location>
</feature>
<evidence type="ECO:0000256" key="1">
    <source>
        <dbReference type="SAM" id="MobiDB-lite"/>
    </source>
</evidence>
<feature type="compositionally biased region" description="Low complexity" evidence="1">
    <location>
        <begin position="70"/>
        <end position="84"/>
    </location>
</feature>
<feature type="compositionally biased region" description="Polar residues" evidence="1">
    <location>
        <begin position="38"/>
        <end position="57"/>
    </location>
</feature>
<proteinExistence type="predicted"/>
<feature type="region of interest" description="Disordered" evidence="1">
    <location>
        <begin position="297"/>
        <end position="391"/>
    </location>
</feature>
<feature type="compositionally biased region" description="Basic and acidic residues" evidence="1">
    <location>
        <begin position="58"/>
        <end position="68"/>
    </location>
</feature>
<accession>A0A2J6PLW0</accession>